<protein>
    <recommendedName>
        <fullName evidence="1">N-acetyltransferase domain-containing protein</fullName>
    </recommendedName>
</protein>
<dbReference type="InterPro" id="IPR052523">
    <property type="entry name" value="Trichothecene_AcTrans"/>
</dbReference>
<dbReference type="EMBL" id="JAQJZL010000004">
    <property type="protein sequence ID" value="KAJ6044885.1"/>
    <property type="molecule type" value="Genomic_DNA"/>
</dbReference>
<dbReference type="GO" id="GO:0016747">
    <property type="term" value="F:acyltransferase activity, transferring groups other than amino-acyl groups"/>
    <property type="evidence" value="ECO:0007669"/>
    <property type="project" value="InterPro"/>
</dbReference>
<dbReference type="PANTHER" id="PTHR42791:SF1">
    <property type="entry name" value="N-ACETYLTRANSFERASE DOMAIN-CONTAINING PROTEIN"/>
    <property type="match status" value="1"/>
</dbReference>
<dbReference type="InterPro" id="IPR000182">
    <property type="entry name" value="GNAT_dom"/>
</dbReference>
<dbReference type="AlphaFoldDB" id="A0AAD6IFC2"/>
<evidence type="ECO:0000313" key="3">
    <source>
        <dbReference type="Proteomes" id="UP001219568"/>
    </source>
</evidence>
<evidence type="ECO:0000313" key="2">
    <source>
        <dbReference type="EMBL" id="KAJ6044885.1"/>
    </source>
</evidence>
<name>A0AAD6IFC2_PENCN</name>
<organism evidence="2 3">
    <name type="scientific">Penicillium canescens</name>
    <dbReference type="NCBI Taxonomy" id="5083"/>
    <lineage>
        <taxon>Eukaryota</taxon>
        <taxon>Fungi</taxon>
        <taxon>Dikarya</taxon>
        <taxon>Ascomycota</taxon>
        <taxon>Pezizomycotina</taxon>
        <taxon>Eurotiomycetes</taxon>
        <taxon>Eurotiomycetidae</taxon>
        <taxon>Eurotiales</taxon>
        <taxon>Aspergillaceae</taxon>
        <taxon>Penicillium</taxon>
    </lineage>
</organism>
<dbReference type="Gene3D" id="3.40.630.30">
    <property type="match status" value="1"/>
</dbReference>
<dbReference type="Proteomes" id="UP001219568">
    <property type="component" value="Unassembled WGS sequence"/>
</dbReference>
<comment type="caution">
    <text evidence="2">The sequence shown here is derived from an EMBL/GenBank/DDBJ whole genome shotgun (WGS) entry which is preliminary data.</text>
</comment>
<dbReference type="PANTHER" id="PTHR42791">
    <property type="entry name" value="GNAT FAMILY ACETYLTRANSFERASE"/>
    <property type="match status" value="1"/>
</dbReference>
<gene>
    <name evidence="2" type="ORF">N7460_006240</name>
</gene>
<proteinExistence type="predicted"/>
<reference evidence="2" key="1">
    <citation type="journal article" date="2023" name="IMA Fungus">
        <title>Comparative genomic study of the Penicillium genus elucidates a diverse pangenome and 15 lateral gene transfer events.</title>
        <authorList>
            <person name="Petersen C."/>
            <person name="Sorensen T."/>
            <person name="Nielsen M.R."/>
            <person name="Sondergaard T.E."/>
            <person name="Sorensen J.L."/>
            <person name="Fitzpatrick D.A."/>
            <person name="Frisvad J.C."/>
            <person name="Nielsen K.L."/>
        </authorList>
    </citation>
    <scope>NUCLEOTIDE SEQUENCE</scope>
    <source>
        <strain evidence="2">IBT 15450</strain>
    </source>
</reference>
<reference evidence="2" key="2">
    <citation type="submission" date="2023-01" db="EMBL/GenBank/DDBJ databases">
        <authorList>
            <person name="Petersen C."/>
        </authorList>
    </citation>
    <scope>NUCLEOTIDE SEQUENCE</scope>
    <source>
        <strain evidence="2">IBT 15450</strain>
    </source>
</reference>
<dbReference type="Pfam" id="PF00583">
    <property type="entry name" value="Acetyltransf_1"/>
    <property type="match status" value="1"/>
</dbReference>
<keyword evidence="3" id="KW-1185">Reference proteome</keyword>
<feature type="domain" description="N-acetyltransferase" evidence="1">
    <location>
        <begin position="138"/>
        <end position="279"/>
    </location>
</feature>
<dbReference type="CDD" id="cd04301">
    <property type="entry name" value="NAT_SF"/>
    <property type="match status" value="1"/>
</dbReference>
<dbReference type="PROSITE" id="PS51186">
    <property type="entry name" value="GNAT"/>
    <property type="match status" value="1"/>
</dbReference>
<accession>A0AAD6IFC2</accession>
<dbReference type="SUPFAM" id="SSF55729">
    <property type="entry name" value="Acyl-CoA N-acyltransferases (Nat)"/>
    <property type="match status" value="1"/>
</dbReference>
<dbReference type="InterPro" id="IPR016181">
    <property type="entry name" value="Acyl_CoA_acyltransferase"/>
</dbReference>
<sequence length="282" mass="31942">MSAKSMVKVDLFPVHKESSIPAIARTVHRAFSSDPLIRWLRPNATPWAQQDTGTGSWQYRRIQRIMFEGEVFRSGDVEQMADKFPQRARSKVSTCTPAVSVTTQPEKEPKIWMEGDGGINSSRQDAGAVVFLFPPPGRASWSLPRIWLACKLWFLECLTPAHDSGVREKRVQVLMEKHDESVKLLEATFPKQKLWYLEVIAVHPSLQSRGLGGGVMRWALEHAQNEPVYLECTREENIGFYESFGFEVAEVVEMFEDGSHRDGDGDQGFKHWVMVHPGKNGS</sequence>
<evidence type="ECO:0000259" key="1">
    <source>
        <dbReference type="PROSITE" id="PS51186"/>
    </source>
</evidence>